<keyword evidence="3" id="KW-1185">Reference proteome</keyword>
<dbReference type="Proteomes" id="UP000015961">
    <property type="component" value="Unassembled WGS sequence"/>
</dbReference>
<dbReference type="NCBIfam" id="TIGR03561">
    <property type="entry name" value="organ_hyd_perox"/>
    <property type="match status" value="1"/>
</dbReference>
<dbReference type="GO" id="GO:0006979">
    <property type="term" value="P:response to oxidative stress"/>
    <property type="evidence" value="ECO:0007669"/>
    <property type="project" value="InterPro"/>
</dbReference>
<evidence type="ECO:0000256" key="1">
    <source>
        <dbReference type="ARBA" id="ARBA00007378"/>
    </source>
</evidence>
<dbReference type="InterPro" id="IPR019953">
    <property type="entry name" value="OHR"/>
</dbReference>
<comment type="caution">
    <text evidence="2">The sequence shown here is derived from an EMBL/GenBank/DDBJ whole genome shotgun (WGS) entry which is preliminary data.</text>
</comment>
<dbReference type="Gene3D" id="3.30.300.20">
    <property type="match status" value="1"/>
</dbReference>
<dbReference type="RefSeq" id="WP_016185215.1">
    <property type="nucleotide sequence ID" value="NZ_ASWO01000001.1"/>
</dbReference>
<protein>
    <recommendedName>
        <fullName evidence="4">Peroxiredoxin, Ohr subfamily</fullName>
    </recommendedName>
</protein>
<dbReference type="OrthoDB" id="9797508at2"/>
<dbReference type="InterPro" id="IPR036102">
    <property type="entry name" value="OsmC/Ohrsf"/>
</dbReference>
<dbReference type="PANTHER" id="PTHR33797:SF2">
    <property type="entry name" value="ORGANIC HYDROPEROXIDE RESISTANCE PROTEIN-LIKE"/>
    <property type="match status" value="1"/>
</dbReference>
<reference evidence="2 3" key="1">
    <citation type="submission" date="2013-03" db="EMBL/GenBank/DDBJ databases">
        <title>The Genome Sequence of Enterococcus sulfureus ATCC_49903 (PacBio/Illumina hybrid assembly).</title>
        <authorList>
            <consortium name="The Broad Institute Genomics Platform"/>
            <consortium name="The Broad Institute Genome Sequencing Center for Infectious Disease"/>
            <person name="Earl A."/>
            <person name="Russ C."/>
            <person name="Gilmore M."/>
            <person name="Surin D."/>
            <person name="Walker B."/>
            <person name="Young S."/>
            <person name="Zeng Q."/>
            <person name="Gargeya S."/>
            <person name="Fitzgerald M."/>
            <person name="Haas B."/>
            <person name="Abouelleil A."/>
            <person name="Allen A.W."/>
            <person name="Alvarado L."/>
            <person name="Arachchi H.M."/>
            <person name="Berlin A.M."/>
            <person name="Chapman S.B."/>
            <person name="Gainer-Dewar J."/>
            <person name="Goldberg J."/>
            <person name="Griggs A."/>
            <person name="Gujja S."/>
            <person name="Hansen M."/>
            <person name="Howarth C."/>
            <person name="Imamovic A."/>
            <person name="Ireland A."/>
            <person name="Larimer J."/>
            <person name="McCowan C."/>
            <person name="Murphy C."/>
            <person name="Pearson M."/>
            <person name="Poon T.W."/>
            <person name="Priest M."/>
            <person name="Roberts A."/>
            <person name="Saif S."/>
            <person name="Shea T."/>
            <person name="Sisk P."/>
            <person name="Sykes S."/>
            <person name="Wortman J."/>
            <person name="Nusbaum C."/>
            <person name="Birren B."/>
        </authorList>
    </citation>
    <scope>NUCLEOTIDE SEQUENCE [LARGE SCALE GENOMIC DNA]</scope>
    <source>
        <strain evidence="2 3">ATCC 49903</strain>
    </source>
</reference>
<dbReference type="eggNOG" id="COG1764">
    <property type="taxonomic scope" value="Bacteria"/>
</dbReference>
<sequence length="141" mass="15103">MSKKMGVSTVINEGGREGVSKSLNGDFEVKTTGTNKAGYTNPEELFAAGIAACFNGAMVFPLERDGLGDRNRSVRAEVTLLGDLPDFTTLHLAVKLIGKIDGLSKEDTEKYMKETDSICPYSKAISGNVEVTYEAEDGTEA</sequence>
<evidence type="ECO:0000313" key="3">
    <source>
        <dbReference type="Proteomes" id="UP000015961"/>
    </source>
</evidence>
<organism evidence="2 3">
    <name type="scientific">Enterococcus sulfureus ATCC 49903</name>
    <dbReference type="NCBI Taxonomy" id="1140003"/>
    <lineage>
        <taxon>Bacteria</taxon>
        <taxon>Bacillati</taxon>
        <taxon>Bacillota</taxon>
        <taxon>Bacilli</taxon>
        <taxon>Lactobacillales</taxon>
        <taxon>Enterococcaceae</taxon>
        <taxon>Enterococcus</taxon>
    </lineage>
</organism>
<dbReference type="Pfam" id="PF02566">
    <property type="entry name" value="OsmC"/>
    <property type="match status" value="1"/>
</dbReference>
<dbReference type="PANTHER" id="PTHR33797">
    <property type="entry name" value="ORGANIC HYDROPEROXIDE RESISTANCE PROTEIN-LIKE"/>
    <property type="match status" value="1"/>
</dbReference>
<dbReference type="STRING" id="1140003.OMY_00726"/>
<proteinExistence type="inferred from homology"/>
<evidence type="ECO:0008006" key="4">
    <source>
        <dbReference type="Google" id="ProtNLM"/>
    </source>
</evidence>
<comment type="similarity">
    <text evidence="1">Belongs to the OsmC/Ohr family.</text>
</comment>
<evidence type="ECO:0000313" key="2">
    <source>
        <dbReference type="EMBL" id="EOT87662.1"/>
    </source>
</evidence>
<dbReference type="SUPFAM" id="SSF82784">
    <property type="entry name" value="OsmC-like"/>
    <property type="match status" value="1"/>
</dbReference>
<dbReference type="PATRIC" id="fig|1140003.3.peg.719"/>
<dbReference type="InterPro" id="IPR003718">
    <property type="entry name" value="OsmC/Ohr_fam"/>
</dbReference>
<gene>
    <name evidence="2" type="ORF">I573_00719</name>
</gene>
<dbReference type="AlphaFoldDB" id="S0L5T1"/>
<name>S0L5T1_9ENTE</name>
<accession>S0L5T1</accession>
<dbReference type="InterPro" id="IPR015946">
    <property type="entry name" value="KH_dom-like_a/b"/>
</dbReference>
<dbReference type="EMBL" id="ASWO01000001">
    <property type="protein sequence ID" value="EOT87662.1"/>
    <property type="molecule type" value="Genomic_DNA"/>
</dbReference>